<dbReference type="Proteomes" id="UP000706525">
    <property type="component" value="Unassembled WGS sequence"/>
</dbReference>
<dbReference type="EMBL" id="CAJZAG010000011">
    <property type="protein sequence ID" value="CAG9182940.1"/>
    <property type="molecule type" value="Genomic_DNA"/>
</dbReference>
<keyword evidence="2" id="KW-0805">Transcription regulation</keyword>
<evidence type="ECO:0000259" key="5">
    <source>
        <dbReference type="PROSITE" id="PS50931"/>
    </source>
</evidence>
<keyword evidence="7" id="KW-1185">Reference proteome</keyword>
<evidence type="ECO:0000256" key="1">
    <source>
        <dbReference type="ARBA" id="ARBA00009437"/>
    </source>
</evidence>
<feature type="domain" description="HTH lysR-type" evidence="5">
    <location>
        <begin position="27"/>
        <end position="84"/>
    </location>
</feature>
<dbReference type="SUPFAM" id="SSF46785">
    <property type="entry name" value="Winged helix' DNA-binding domain"/>
    <property type="match status" value="1"/>
</dbReference>
<dbReference type="InterPro" id="IPR036390">
    <property type="entry name" value="WH_DNA-bd_sf"/>
</dbReference>
<dbReference type="InterPro" id="IPR050950">
    <property type="entry name" value="HTH-type_LysR_regulators"/>
</dbReference>
<evidence type="ECO:0000313" key="7">
    <source>
        <dbReference type="Proteomes" id="UP000706525"/>
    </source>
</evidence>
<dbReference type="Pfam" id="PF03466">
    <property type="entry name" value="LysR_substrate"/>
    <property type="match status" value="1"/>
</dbReference>
<comment type="similarity">
    <text evidence="1">Belongs to the LysR transcriptional regulatory family.</text>
</comment>
<proteinExistence type="inferred from homology"/>
<dbReference type="Pfam" id="PF00126">
    <property type="entry name" value="HTH_1"/>
    <property type="match status" value="1"/>
</dbReference>
<dbReference type="RefSeq" id="WP_223993685.1">
    <property type="nucleotide sequence ID" value="NZ_CAJZAG010000011.1"/>
</dbReference>
<name>A0ABN7ZD67_9BURK</name>
<dbReference type="SUPFAM" id="SSF53850">
    <property type="entry name" value="Periplasmic binding protein-like II"/>
    <property type="match status" value="1"/>
</dbReference>
<keyword evidence="3" id="KW-0238">DNA-binding</keyword>
<dbReference type="Gene3D" id="3.40.190.290">
    <property type="match status" value="1"/>
</dbReference>
<sequence length="322" mass="35214">MNSNVKSPPGCRNVSRGRLHGSLVSRLDLVTLKLFVAIVEEQSINRAAEREFIAPSAVSKRIADLEHATQTQLLLRHRKGVEPTAAGLAMLNHARTMLRNLAELESEIFDYADGVRGNVRMLASESALFGYFPDALKTFTKLYPEIRIDLAAASSAASVQAVMDGTTDIGIFWGDIAAPHLTVVPCYSDRLVAVVPARHPLSTVDTVRYADVLDHEMVEQEASSALQALLVRQAAELGITPRSHVRVAGYDAVCRMVQANLGVGIVPHSYAARLSPTAGIVSINLQEQWVDRHYKVCVRDLEQQPVATRLMFQHLTGNASTQ</sequence>
<reference evidence="6 7" key="1">
    <citation type="submission" date="2021-08" db="EMBL/GenBank/DDBJ databases">
        <authorList>
            <person name="Peeters C."/>
        </authorList>
    </citation>
    <scope>NUCLEOTIDE SEQUENCE [LARGE SCALE GENOMIC DNA]</scope>
    <source>
        <strain evidence="6 7">LMG 32289</strain>
    </source>
</reference>
<dbReference type="InterPro" id="IPR005119">
    <property type="entry name" value="LysR_subst-bd"/>
</dbReference>
<evidence type="ECO:0000313" key="6">
    <source>
        <dbReference type="EMBL" id="CAG9182940.1"/>
    </source>
</evidence>
<protein>
    <submittedName>
        <fullName evidence="6">HTH-type transcriptional regulator ArgP</fullName>
    </submittedName>
</protein>
<dbReference type="PANTHER" id="PTHR30419">
    <property type="entry name" value="HTH-TYPE TRANSCRIPTIONAL REGULATOR YBHD"/>
    <property type="match status" value="1"/>
</dbReference>
<evidence type="ECO:0000256" key="3">
    <source>
        <dbReference type="ARBA" id="ARBA00023125"/>
    </source>
</evidence>
<dbReference type="PROSITE" id="PS50931">
    <property type="entry name" value="HTH_LYSR"/>
    <property type="match status" value="1"/>
</dbReference>
<accession>A0ABN7ZD67</accession>
<dbReference type="InterPro" id="IPR036388">
    <property type="entry name" value="WH-like_DNA-bd_sf"/>
</dbReference>
<gene>
    <name evidence="6" type="primary">argP_3</name>
    <name evidence="6" type="ORF">LMG32289_05232</name>
</gene>
<organism evidence="6 7">
    <name type="scientific">Cupriavidus pampae</name>
    <dbReference type="NCBI Taxonomy" id="659251"/>
    <lineage>
        <taxon>Bacteria</taxon>
        <taxon>Pseudomonadati</taxon>
        <taxon>Pseudomonadota</taxon>
        <taxon>Betaproteobacteria</taxon>
        <taxon>Burkholderiales</taxon>
        <taxon>Burkholderiaceae</taxon>
        <taxon>Cupriavidus</taxon>
    </lineage>
</organism>
<evidence type="ECO:0000256" key="4">
    <source>
        <dbReference type="ARBA" id="ARBA00023163"/>
    </source>
</evidence>
<dbReference type="PANTHER" id="PTHR30419:SF2">
    <property type="entry name" value="LYSR FAMILY TRANSCRIPTIONAL REGULATOR"/>
    <property type="match status" value="1"/>
</dbReference>
<dbReference type="InterPro" id="IPR000847">
    <property type="entry name" value="LysR_HTH_N"/>
</dbReference>
<dbReference type="Gene3D" id="1.10.10.10">
    <property type="entry name" value="Winged helix-like DNA-binding domain superfamily/Winged helix DNA-binding domain"/>
    <property type="match status" value="1"/>
</dbReference>
<evidence type="ECO:0000256" key="2">
    <source>
        <dbReference type="ARBA" id="ARBA00023015"/>
    </source>
</evidence>
<comment type="caution">
    <text evidence="6">The sequence shown here is derived from an EMBL/GenBank/DDBJ whole genome shotgun (WGS) entry which is preliminary data.</text>
</comment>
<keyword evidence="4" id="KW-0804">Transcription</keyword>